<keyword evidence="3" id="KW-0256">Endoplasmic reticulum</keyword>
<evidence type="ECO:0000256" key="6">
    <source>
        <dbReference type="ARBA" id="ARBA00023136"/>
    </source>
</evidence>
<evidence type="ECO:0000256" key="7">
    <source>
        <dbReference type="SAM" id="MobiDB-lite"/>
    </source>
</evidence>
<feature type="region of interest" description="Disordered" evidence="7">
    <location>
        <begin position="375"/>
        <end position="417"/>
    </location>
</feature>
<comment type="subcellular location">
    <subcellularLocation>
        <location evidence="1">Endoplasmic reticulum membrane</location>
        <topology evidence="1">Multi-pass membrane protein</topology>
    </subcellularLocation>
</comment>
<organism evidence="9 10">
    <name type="scientific">Stephanodiscus triporus</name>
    <dbReference type="NCBI Taxonomy" id="2934178"/>
    <lineage>
        <taxon>Eukaryota</taxon>
        <taxon>Sar</taxon>
        <taxon>Stramenopiles</taxon>
        <taxon>Ochrophyta</taxon>
        <taxon>Bacillariophyta</taxon>
        <taxon>Coscinodiscophyceae</taxon>
        <taxon>Thalassiosirophycidae</taxon>
        <taxon>Stephanodiscales</taxon>
        <taxon>Stephanodiscaceae</taxon>
        <taxon>Stephanodiscus</taxon>
    </lineage>
</organism>
<keyword evidence="2 8" id="KW-0812">Transmembrane</keyword>
<name>A0ABD3QRG7_9STRA</name>
<evidence type="ECO:0000256" key="1">
    <source>
        <dbReference type="ARBA" id="ARBA00004477"/>
    </source>
</evidence>
<reference evidence="9 10" key="1">
    <citation type="submission" date="2024-10" db="EMBL/GenBank/DDBJ databases">
        <title>Updated reference genomes for cyclostephanoid diatoms.</title>
        <authorList>
            <person name="Roberts W.R."/>
            <person name="Alverson A.J."/>
        </authorList>
    </citation>
    <scope>NUCLEOTIDE SEQUENCE [LARGE SCALE GENOMIC DNA]</scope>
    <source>
        <strain evidence="9 10">AJA276-08</strain>
    </source>
</reference>
<proteinExistence type="predicted"/>
<sequence>MWCEFERGAERAARDRARRAVLNAIGFEEQLPPPPRFDEQAHFWFFYGVVPLIKWVAKAFSLICFLLAISIGTYAVIRGVIMRGLDVQTRQIFFDYSPAPGELMMPTGIVDLRSTRRAPWVHSCTESVENSSPVEYACIDGDNEITYRVGGEQDGNVSENAVLESGKRYFFELALTLPESDVNKQLGVFMVKVELRSADRSLLAFSKQHSLLPFESAFVSLFRKSMVIMPLACGFLSETRTITLHAFDQYRDANDKKTVSLVEVSLGVPNPTAFPASVQSIQIQSAELRYGKEMNAIQAFCRNWQYLCAVIGTAALFLGYALVALSILNRQAERHRWDTQPYAHFFDSDEDESGDNAGSASQDRWMGADIEILDDDEDDSSAWGPIESNEKKTKEHEEKNFVSDDDESVSAKQKKIREVESMTASLGKLGENEAIMDEPLLAEMPHGKEKRRLGRSDEVCINDMDSRNKSAQKKEEQHLADMVMNGHSKWEL</sequence>
<feature type="compositionally biased region" description="Basic and acidic residues" evidence="7">
    <location>
        <begin position="388"/>
        <end position="402"/>
    </location>
</feature>
<dbReference type="Proteomes" id="UP001530315">
    <property type="component" value="Unassembled WGS sequence"/>
</dbReference>
<keyword evidence="4 8" id="KW-1133">Transmembrane helix</keyword>
<evidence type="ECO:0000256" key="3">
    <source>
        <dbReference type="ARBA" id="ARBA00022824"/>
    </source>
</evidence>
<feature type="transmembrane region" description="Helical" evidence="8">
    <location>
        <begin position="304"/>
        <end position="328"/>
    </location>
</feature>
<keyword evidence="6 8" id="KW-0472">Membrane</keyword>
<keyword evidence="5" id="KW-0443">Lipid metabolism</keyword>
<dbReference type="PANTHER" id="PTHR21212:SF0">
    <property type="entry name" value="SEIPIN"/>
    <property type="match status" value="1"/>
</dbReference>
<keyword evidence="10" id="KW-1185">Reference proteome</keyword>
<evidence type="ECO:0000313" key="10">
    <source>
        <dbReference type="Proteomes" id="UP001530315"/>
    </source>
</evidence>
<dbReference type="InterPro" id="IPR009617">
    <property type="entry name" value="Seipin"/>
</dbReference>
<evidence type="ECO:0000256" key="2">
    <source>
        <dbReference type="ARBA" id="ARBA00022692"/>
    </source>
</evidence>
<protein>
    <recommendedName>
        <fullName evidence="11">Seipin</fullName>
    </recommendedName>
</protein>
<dbReference type="PANTHER" id="PTHR21212">
    <property type="entry name" value="BERNARDINELLI-SEIP CONGENITAL LIPODYSTROPHY 2 HOMOLOG BSCL2 PROTEIN"/>
    <property type="match status" value="1"/>
</dbReference>
<accession>A0ABD3QRG7</accession>
<dbReference type="AlphaFoldDB" id="A0ABD3QRG7"/>
<comment type="caution">
    <text evidence="9">The sequence shown here is derived from an EMBL/GenBank/DDBJ whole genome shotgun (WGS) entry which is preliminary data.</text>
</comment>
<dbReference type="GO" id="GO:0006629">
    <property type="term" value="P:lipid metabolic process"/>
    <property type="evidence" value="ECO:0007669"/>
    <property type="project" value="UniProtKB-KW"/>
</dbReference>
<evidence type="ECO:0000256" key="5">
    <source>
        <dbReference type="ARBA" id="ARBA00023098"/>
    </source>
</evidence>
<evidence type="ECO:0008006" key="11">
    <source>
        <dbReference type="Google" id="ProtNLM"/>
    </source>
</evidence>
<evidence type="ECO:0000313" key="9">
    <source>
        <dbReference type="EMBL" id="KAL3800535.1"/>
    </source>
</evidence>
<dbReference type="GO" id="GO:0005789">
    <property type="term" value="C:endoplasmic reticulum membrane"/>
    <property type="evidence" value="ECO:0007669"/>
    <property type="project" value="UniProtKB-SubCell"/>
</dbReference>
<evidence type="ECO:0000256" key="4">
    <source>
        <dbReference type="ARBA" id="ARBA00022989"/>
    </source>
</evidence>
<feature type="transmembrane region" description="Helical" evidence="8">
    <location>
        <begin position="55"/>
        <end position="77"/>
    </location>
</feature>
<dbReference type="Pfam" id="PF06775">
    <property type="entry name" value="Seipin"/>
    <property type="match status" value="1"/>
</dbReference>
<feature type="region of interest" description="Disordered" evidence="7">
    <location>
        <begin position="437"/>
        <end position="458"/>
    </location>
</feature>
<dbReference type="EMBL" id="JALLAZ020000213">
    <property type="protein sequence ID" value="KAL3800535.1"/>
    <property type="molecule type" value="Genomic_DNA"/>
</dbReference>
<dbReference type="CDD" id="cd23995">
    <property type="entry name" value="Seipin_BSCL2_like"/>
    <property type="match status" value="1"/>
</dbReference>
<dbReference type="GO" id="GO:0140042">
    <property type="term" value="P:lipid droplet formation"/>
    <property type="evidence" value="ECO:0007669"/>
    <property type="project" value="UniProtKB-ARBA"/>
</dbReference>
<gene>
    <name evidence="9" type="ORF">ACHAW5_001994</name>
</gene>
<evidence type="ECO:0000256" key="8">
    <source>
        <dbReference type="SAM" id="Phobius"/>
    </source>
</evidence>